<organism evidence="8 9">
    <name type="scientific">Auxenochlorella protothecoides</name>
    <name type="common">Green microalga</name>
    <name type="synonym">Chlorella protothecoides</name>
    <dbReference type="NCBI Taxonomy" id="3075"/>
    <lineage>
        <taxon>Eukaryota</taxon>
        <taxon>Viridiplantae</taxon>
        <taxon>Chlorophyta</taxon>
        <taxon>core chlorophytes</taxon>
        <taxon>Trebouxiophyceae</taxon>
        <taxon>Chlorellales</taxon>
        <taxon>Chlorellaceae</taxon>
        <taxon>Auxenochlorella</taxon>
    </lineage>
</organism>
<name>A0A3M7KWB4_AUXPR</name>
<evidence type="ECO:0000256" key="6">
    <source>
        <dbReference type="PIRSR" id="PIRSR602129-50"/>
    </source>
</evidence>
<dbReference type="Proteomes" id="UP000279271">
    <property type="component" value="Unassembled WGS sequence"/>
</dbReference>
<feature type="non-terminal residue" evidence="8">
    <location>
        <position position="1"/>
    </location>
</feature>
<dbReference type="Gene3D" id="1.20.1340.10">
    <property type="entry name" value="dopa decarboxylase, N-terminal domain"/>
    <property type="match status" value="1"/>
</dbReference>
<gene>
    <name evidence="8" type="ORF">APUTEX25_002592</name>
</gene>
<evidence type="ECO:0000256" key="5">
    <source>
        <dbReference type="ARBA" id="ARBA00023239"/>
    </source>
</evidence>
<dbReference type="InterPro" id="IPR015422">
    <property type="entry name" value="PyrdxlP-dep_Trfase_small"/>
</dbReference>
<dbReference type="GO" id="GO:0005737">
    <property type="term" value="C:cytoplasm"/>
    <property type="evidence" value="ECO:0007669"/>
    <property type="project" value="TreeGrafter"/>
</dbReference>
<dbReference type="PANTHER" id="PTHR11999:SF70">
    <property type="entry name" value="MIP05841P"/>
    <property type="match status" value="1"/>
</dbReference>
<dbReference type="GO" id="GO:0006520">
    <property type="term" value="P:amino acid metabolic process"/>
    <property type="evidence" value="ECO:0007669"/>
    <property type="project" value="InterPro"/>
</dbReference>
<dbReference type="InterPro" id="IPR002129">
    <property type="entry name" value="PyrdxlP-dep_de-COase"/>
</dbReference>
<keyword evidence="5 7" id="KW-0456">Lyase</keyword>
<accession>A0A3M7KWB4</accession>
<dbReference type="EMBL" id="QOKY01000184">
    <property type="protein sequence ID" value="RMZ54015.1"/>
    <property type="molecule type" value="Genomic_DNA"/>
</dbReference>
<dbReference type="InterPro" id="IPR015421">
    <property type="entry name" value="PyrdxlP-dep_Trfase_major"/>
</dbReference>
<keyword evidence="4 6" id="KW-0663">Pyridoxal phosphate</keyword>
<dbReference type="Gene3D" id="3.40.640.10">
    <property type="entry name" value="Type I PLP-dependent aspartate aminotransferase-like (Major domain)"/>
    <property type="match status" value="1"/>
</dbReference>
<dbReference type="PRINTS" id="PR00800">
    <property type="entry name" value="YHDCRBOXLASE"/>
</dbReference>
<dbReference type="GO" id="GO:0019752">
    <property type="term" value="P:carboxylic acid metabolic process"/>
    <property type="evidence" value="ECO:0007669"/>
    <property type="project" value="InterPro"/>
</dbReference>
<dbReference type="Gene3D" id="3.90.1150.10">
    <property type="entry name" value="Aspartate Aminotransferase, domain 1"/>
    <property type="match status" value="1"/>
</dbReference>
<feature type="modified residue" description="N6-(pyridoxal phosphate)lysine" evidence="6">
    <location>
        <position position="295"/>
    </location>
</feature>
<evidence type="ECO:0008006" key="10">
    <source>
        <dbReference type="Google" id="ProtNLM"/>
    </source>
</evidence>
<keyword evidence="3" id="KW-0210">Decarboxylase</keyword>
<dbReference type="Pfam" id="PF00282">
    <property type="entry name" value="Pyridoxal_deC"/>
    <property type="match status" value="2"/>
</dbReference>
<reference evidence="9" key="1">
    <citation type="journal article" date="2018" name="Algal Res.">
        <title>Characterization of plant carbon substrate utilization by Auxenochlorella protothecoides.</title>
        <authorList>
            <person name="Vogler B.W."/>
            <person name="Starkenburg S.R."/>
            <person name="Sudasinghe N."/>
            <person name="Schambach J.Y."/>
            <person name="Rollin J.A."/>
            <person name="Pattathil S."/>
            <person name="Barry A.N."/>
        </authorList>
    </citation>
    <scope>NUCLEOTIDE SEQUENCE [LARGE SCALE GENOMIC DNA]</scope>
    <source>
        <strain evidence="9">UTEX 25</strain>
    </source>
</reference>
<evidence type="ECO:0000256" key="1">
    <source>
        <dbReference type="ARBA" id="ARBA00001933"/>
    </source>
</evidence>
<evidence type="ECO:0000313" key="8">
    <source>
        <dbReference type="EMBL" id="RMZ54015.1"/>
    </source>
</evidence>
<dbReference type="PANTHER" id="PTHR11999">
    <property type="entry name" value="GROUP II PYRIDOXAL-5-PHOSPHATE DECARBOXYLASE"/>
    <property type="match status" value="1"/>
</dbReference>
<comment type="cofactor">
    <cofactor evidence="1 6 7">
        <name>pyridoxal 5'-phosphate</name>
        <dbReference type="ChEBI" id="CHEBI:597326"/>
    </cofactor>
</comment>
<comment type="similarity">
    <text evidence="2 7">Belongs to the group II decarboxylase family.</text>
</comment>
<evidence type="ECO:0000256" key="3">
    <source>
        <dbReference type="ARBA" id="ARBA00022793"/>
    </source>
</evidence>
<dbReference type="InterPro" id="IPR015424">
    <property type="entry name" value="PyrdxlP-dep_Trfase"/>
</dbReference>
<evidence type="ECO:0000256" key="4">
    <source>
        <dbReference type="ARBA" id="ARBA00022898"/>
    </source>
</evidence>
<dbReference type="InterPro" id="IPR010977">
    <property type="entry name" value="Aromatic_deC"/>
</dbReference>
<dbReference type="SUPFAM" id="SSF53383">
    <property type="entry name" value="PLP-dependent transferases"/>
    <property type="match status" value="1"/>
</dbReference>
<sequence length="447" mass="48023">FRQLGYKMIDAIVDYRSNIEKHPVRSEVAPGYLAEKLPESAPTQPEGLDAILSDVQTHIMPGITHWQHPSFFSWYPANSSYPALLGDMLSSALGVVGFAWIGSPAATELETVTLDWLARFLRLPNAFLSTGTTGGGGVIQGTASEAALVALLAARARALDGRDPGADGPRLVAYTTDQAHSCVKKACAVAGIQHLRLLPTSAERGWALDPATLEAAMTADEGHGLMPFFLTTLIGTTSSAAVDPVAELAAVARRHGAWVHVDAAYAGVFACLPDQHDLYFQGLEGVDSFSTNPHKGMLLGPVGSELVLAAHRALPGAAVPVPLGRRFRALKLWFVLRMYGTERLQAYLRHHLDMAKALAQLVEADPAFDIIATPRFGLVCFAPRGASEEESTALLERVNASGRTFMVHTRLGGRHVWRLAVGGVHTQWRHVEEVWALVQKVVGGGEA</sequence>
<protein>
    <recommendedName>
        <fullName evidence="10">Tyrosine decarboxylase 1</fullName>
    </recommendedName>
</protein>
<proteinExistence type="inferred from homology"/>
<dbReference type="AlphaFoldDB" id="A0A3M7KWB4"/>
<dbReference type="GO" id="GO:0030170">
    <property type="term" value="F:pyridoxal phosphate binding"/>
    <property type="evidence" value="ECO:0007669"/>
    <property type="project" value="InterPro"/>
</dbReference>
<evidence type="ECO:0000256" key="7">
    <source>
        <dbReference type="RuleBase" id="RU000382"/>
    </source>
</evidence>
<evidence type="ECO:0000313" key="9">
    <source>
        <dbReference type="Proteomes" id="UP000279271"/>
    </source>
</evidence>
<dbReference type="GO" id="GO:0016831">
    <property type="term" value="F:carboxy-lyase activity"/>
    <property type="evidence" value="ECO:0007669"/>
    <property type="project" value="UniProtKB-KW"/>
</dbReference>
<comment type="caution">
    <text evidence="8">The sequence shown here is derived from an EMBL/GenBank/DDBJ whole genome shotgun (WGS) entry which is preliminary data.</text>
</comment>
<evidence type="ECO:0000256" key="2">
    <source>
        <dbReference type="ARBA" id="ARBA00009533"/>
    </source>
</evidence>